<sequence length="765" mass="82435">MFSTQKEFKSPRPARFLPKSSATSSTVDNGYCAYSALNAGQTEDAATDRSQNETAFGQSAQAYGPLPPPLRKRKFPKTVIGAPNAQDPIVPGEMAGKVAVPLLPIEEARARAGAAISRSGLPLMEQIREEQVMESGGVPTPLVRRAQSPKSPMMFVGNTHRKSQTGRAQFAASSQNSKARSITNISRSASANQTRSGAITSRPASALKLPFIPGHGVEGGAEGGDFVRWTPTPPRITTPLVNELRKNLLPRRLAIVGKSSHSPEHRGPDISERPLRPGMRKRSVTAPSALLNPQADRGESALSPLDLPDLPNLPGNPFLQAESRKTNQSGDKSDADLSPTATGRPAVDELRESDFKWSAKAHDDQRASHPSFATSLGSGYDTGHEVRGQDSADSVHDSDEEREHVSELHSASFRYQAGDSESRSSTTRRTSTIWSQSSGISENVSQDGSDRASAMESIILAPIQPLDLSPDKSRRRLPVPPRRDSTVGGEDETRTAKPELSGSAQFSPNLNFLPPTVRNGPSRRMGSLAPSVTAFSSPRQEPSIIPVPSAREDNTSFSPPSTAKTATTEVTAVSTSSNRRVSTSRKRVPVDLLNEIEAEQHQFTAQKPAPKSPMSVAEESKLKTRFSDQVSFSDGGEFAFSPPSGTVGLITPPPLLVYPGSNRQSPEILAPRPITRRRNMMPPDHVIPPFASSHSGIYGAAKKPALPEAVTPSSDAQAPKAVQTRETWRQIRKSSVTGYYLQVAQDEGDSPEIHDDEEDENVLLR</sequence>
<comment type="caution">
    <text evidence="1">The sequence shown here is derived from an EMBL/GenBank/DDBJ whole genome shotgun (WGS) entry which is preliminary data.</text>
</comment>
<dbReference type="Proteomes" id="UP001241377">
    <property type="component" value="Unassembled WGS sequence"/>
</dbReference>
<accession>A0ACC2W5W1</accession>
<keyword evidence="2" id="KW-1185">Reference proteome</keyword>
<protein>
    <submittedName>
        <fullName evidence="1">Uncharacterized protein</fullName>
    </submittedName>
</protein>
<reference evidence="1" key="1">
    <citation type="submission" date="2023-04" db="EMBL/GenBank/DDBJ databases">
        <title>Draft Genome sequencing of Naganishia species isolated from polar environments using Oxford Nanopore Technology.</title>
        <authorList>
            <person name="Leo P."/>
            <person name="Venkateswaran K."/>
        </authorList>
    </citation>
    <scope>NUCLEOTIDE SEQUENCE</scope>
    <source>
        <strain evidence="1">MNA-CCFEE 5261</strain>
    </source>
</reference>
<proteinExistence type="predicted"/>
<evidence type="ECO:0000313" key="2">
    <source>
        <dbReference type="Proteomes" id="UP001241377"/>
    </source>
</evidence>
<gene>
    <name evidence="1" type="ORF">QFC19_002901</name>
</gene>
<name>A0ACC2W5W1_9TREE</name>
<dbReference type="EMBL" id="JASBWR010000026">
    <property type="protein sequence ID" value="KAJ9107032.1"/>
    <property type="molecule type" value="Genomic_DNA"/>
</dbReference>
<evidence type="ECO:0000313" key="1">
    <source>
        <dbReference type="EMBL" id="KAJ9107032.1"/>
    </source>
</evidence>
<organism evidence="1 2">
    <name type="scientific">Naganishia cerealis</name>
    <dbReference type="NCBI Taxonomy" id="610337"/>
    <lineage>
        <taxon>Eukaryota</taxon>
        <taxon>Fungi</taxon>
        <taxon>Dikarya</taxon>
        <taxon>Basidiomycota</taxon>
        <taxon>Agaricomycotina</taxon>
        <taxon>Tremellomycetes</taxon>
        <taxon>Filobasidiales</taxon>
        <taxon>Filobasidiaceae</taxon>
        <taxon>Naganishia</taxon>
    </lineage>
</organism>